<proteinExistence type="inferred from homology"/>
<dbReference type="SFLD" id="SFLDG01384">
    <property type="entry name" value="thioether_bond_formation_requi"/>
    <property type="match status" value="1"/>
</dbReference>
<dbReference type="CDD" id="cd01335">
    <property type="entry name" value="Radical_SAM"/>
    <property type="match status" value="1"/>
</dbReference>
<dbReference type="PANTHER" id="PTHR43273">
    <property type="entry name" value="ANAEROBIC SULFATASE-MATURATING ENZYME HOMOLOG ASLB-RELATED"/>
    <property type="match status" value="1"/>
</dbReference>
<dbReference type="PROSITE" id="PS01305">
    <property type="entry name" value="MOAA_NIFB_PQQE"/>
    <property type="match status" value="1"/>
</dbReference>
<keyword evidence="4" id="KW-0479">Metal-binding</keyword>
<evidence type="ECO:0000256" key="6">
    <source>
        <dbReference type="ARBA" id="ARBA00023014"/>
    </source>
</evidence>
<dbReference type="SFLD" id="SFLDS00029">
    <property type="entry name" value="Radical_SAM"/>
    <property type="match status" value="1"/>
</dbReference>
<evidence type="ECO:0000256" key="3">
    <source>
        <dbReference type="ARBA" id="ARBA00022691"/>
    </source>
</evidence>
<dbReference type="RefSeq" id="WP_032588645.1">
    <property type="nucleotide sequence ID" value="NZ_JGCY01000392.1"/>
</dbReference>
<reference evidence="9 10" key="1">
    <citation type="submission" date="2014-02" db="EMBL/GenBank/DDBJ databases">
        <authorList>
            <person name="Sears C."/>
            <person name="Carroll K."/>
            <person name="Sack B.R."/>
            <person name="Qadri F."/>
            <person name="Myers L.L."/>
            <person name="Chung G.-T."/>
            <person name="Escheverria P."/>
            <person name="Fraser C.M."/>
            <person name="Sadzewicz L."/>
            <person name="Shefchek K.A."/>
            <person name="Tallon L."/>
            <person name="Das S.P."/>
            <person name="Daugherty S."/>
            <person name="Mongodin E.F."/>
        </authorList>
    </citation>
    <scope>NUCLEOTIDE SEQUENCE [LARGE SCALE GENOMIC DNA]</scope>
    <source>
        <strain evidence="10">3988T(B)14</strain>
    </source>
</reference>
<dbReference type="GO" id="GO:0046872">
    <property type="term" value="F:metal ion binding"/>
    <property type="evidence" value="ECO:0007669"/>
    <property type="project" value="UniProtKB-KW"/>
</dbReference>
<dbReference type="InterPro" id="IPR026407">
    <property type="entry name" value="SAM_GG-Bacter"/>
</dbReference>
<sequence length="419" mass="48509">MVESFSRITAKQIEYNLCHLPQLVFEVTDSCNLRCKYCGYADLYGGYEKREDLKFPFYKAKMIIDYLHSIWKKNCCAGVIVPTVIGFYGGEPLLNMPFIRQVIEYIESLEQVGRKFYYSMTSNAMLLNKYMDFIVKKEFSLLISLDGDKEGQGYRVDVAGNNSFDRVMANINLLRSAYPEYFKKHVMFNSVLHNKNDVETIFNFIKTTFGKEPSISPLNTSGIRKDKVEEFNNTYKSFDESIEQAGNCEVLKNEMFIKNPQTNALLNYIYYQSGNVFWNHNDLLMQKSLLPIPPTGTCPPFSKKMFVTVKGRILQCERINHEFVLGQITDTEVELDLEHIAEQHNGYVFKYARQCVHCANKNACAQCVYQIDDINEKNTKCESFCSAELNKRKGERSLRYLVEHPELYSKILTNVVIRG</sequence>
<dbReference type="InterPro" id="IPR007197">
    <property type="entry name" value="rSAM"/>
</dbReference>
<comment type="cofactor">
    <cofactor evidence="1">
        <name>[4Fe-4S] cluster</name>
        <dbReference type="ChEBI" id="CHEBI:49883"/>
    </cofactor>
</comment>
<dbReference type="InterPro" id="IPR013785">
    <property type="entry name" value="Aldolase_TIM"/>
</dbReference>
<name>A0A015SKP9_BACFG</name>
<comment type="similarity">
    <text evidence="7">Belongs to the radical SAM superfamily. Anaerobic sulfatase-maturating enzyme family.</text>
</comment>
<evidence type="ECO:0000256" key="2">
    <source>
        <dbReference type="ARBA" id="ARBA00022485"/>
    </source>
</evidence>
<evidence type="ECO:0000313" key="10">
    <source>
        <dbReference type="Proteomes" id="UP000020529"/>
    </source>
</evidence>
<evidence type="ECO:0000256" key="1">
    <source>
        <dbReference type="ARBA" id="ARBA00001966"/>
    </source>
</evidence>
<dbReference type="InterPro" id="IPR023867">
    <property type="entry name" value="Sulphatase_maturase_rSAM"/>
</dbReference>
<organism evidence="9 10">
    <name type="scientific">Bacteroides fragilis str. 3988T(B)14</name>
    <dbReference type="NCBI Taxonomy" id="1339315"/>
    <lineage>
        <taxon>Bacteria</taxon>
        <taxon>Pseudomonadati</taxon>
        <taxon>Bacteroidota</taxon>
        <taxon>Bacteroidia</taxon>
        <taxon>Bacteroidales</taxon>
        <taxon>Bacteroidaceae</taxon>
        <taxon>Bacteroides</taxon>
    </lineage>
</organism>
<dbReference type="SFLD" id="SFLDG01067">
    <property type="entry name" value="SPASM/twitch_domain_containing"/>
    <property type="match status" value="1"/>
</dbReference>
<keyword evidence="6" id="KW-0411">Iron-sulfur</keyword>
<comment type="caution">
    <text evidence="9">The sequence shown here is derived from an EMBL/GenBank/DDBJ whole genome shotgun (WGS) entry which is preliminary data.</text>
</comment>
<evidence type="ECO:0000256" key="7">
    <source>
        <dbReference type="ARBA" id="ARBA00023601"/>
    </source>
</evidence>
<dbReference type="PATRIC" id="fig|1339315.3.peg.4118"/>
<dbReference type="Pfam" id="PF04055">
    <property type="entry name" value="Radical_SAM"/>
    <property type="match status" value="1"/>
</dbReference>
<evidence type="ECO:0000256" key="5">
    <source>
        <dbReference type="ARBA" id="ARBA00023004"/>
    </source>
</evidence>
<keyword evidence="5" id="KW-0408">Iron</keyword>
<gene>
    <name evidence="9" type="ORF">M124_3459</name>
</gene>
<dbReference type="GO" id="GO:0016491">
    <property type="term" value="F:oxidoreductase activity"/>
    <property type="evidence" value="ECO:0007669"/>
    <property type="project" value="InterPro"/>
</dbReference>
<feature type="domain" description="Radical SAM core" evidence="8">
    <location>
        <begin position="26"/>
        <end position="203"/>
    </location>
</feature>
<dbReference type="InterPro" id="IPR000385">
    <property type="entry name" value="MoaA_NifB_PqqE_Fe-S-bd_CS"/>
</dbReference>
<protein>
    <submittedName>
        <fullName evidence="9">Radical SAM peptide maturase, GG-Bacteroidales family</fullName>
    </submittedName>
</protein>
<dbReference type="PANTHER" id="PTHR43273:SF3">
    <property type="entry name" value="ANAEROBIC SULFATASE-MATURATING ENZYME HOMOLOG ASLB-RELATED"/>
    <property type="match status" value="1"/>
</dbReference>
<dbReference type="SFLD" id="SFLDG01386">
    <property type="entry name" value="main_SPASM_domain-containing"/>
    <property type="match status" value="1"/>
</dbReference>
<dbReference type="GO" id="GO:0051539">
    <property type="term" value="F:4 iron, 4 sulfur cluster binding"/>
    <property type="evidence" value="ECO:0007669"/>
    <property type="project" value="UniProtKB-KW"/>
</dbReference>
<dbReference type="AlphaFoldDB" id="A0A015SKP9"/>
<dbReference type="InterPro" id="IPR058240">
    <property type="entry name" value="rSAM_sf"/>
</dbReference>
<dbReference type="Gene3D" id="3.20.20.70">
    <property type="entry name" value="Aldolase class I"/>
    <property type="match status" value="1"/>
</dbReference>
<dbReference type="NCBIfam" id="TIGR04148">
    <property type="entry name" value="GG_samocin_CFB"/>
    <property type="match status" value="1"/>
</dbReference>
<evidence type="ECO:0000313" key="9">
    <source>
        <dbReference type="EMBL" id="EXY72779.1"/>
    </source>
</evidence>
<evidence type="ECO:0000256" key="4">
    <source>
        <dbReference type="ARBA" id="ARBA00022723"/>
    </source>
</evidence>
<keyword evidence="2" id="KW-0004">4Fe-4S</keyword>
<dbReference type="SUPFAM" id="SSF102114">
    <property type="entry name" value="Radical SAM enzymes"/>
    <property type="match status" value="1"/>
</dbReference>
<dbReference type="Proteomes" id="UP000020529">
    <property type="component" value="Unassembled WGS sequence"/>
</dbReference>
<dbReference type="EMBL" id="JGCY01000392">
    <property type="protein sequence ID" value="EXY72779.1"/>
    <property type="molecule type" value="Genomic_DNA"/>
</dbReference>
<accession>A0A015SKP9</accession>
<keyword evidence="3" id="KW-0949">S-adenosyl-L-methionine</keyword>
<evidence type="ECO:0000259" key="8">
    <source>
        <dbReference type="Pfam" id="PF04055"/>
    </source>
</evidence>